<gene>
    <name evidence="7" type="ORF">HLRTI_002639</name>
</gene>
<sequence>EDFATRPKYQGDSTHFSGLNMSWFFILLLLISLISQNTKLPPEGAYVATTLTYLFGIFLFITNGERSISAKRWSFVLISAFTVVVFLNTLVYPSTFNSTRLVVLITFTLLNFYLISSVINLSQFLYAVSRVGALLTVIGVLPLIGFPTQIGFIDISLWGFFSDLNIPIITSVFVNPNQLGFFMFVGTVGALREQSISDSRFSTVILGTNALGLMLSHYRGGWTALLAALGLWYVYHLFGRKSLILITISGITTIAVGLSLLFGIIPGPQILTEISLNGRRELWIASIHALQNNLLAGQGLAGTAEIVGNPHNSYLRMFASFGIIGGLIYTFLVVGVTIESTREAISIEALLLTTLLMGMLLIQIFNQLSFVGISMRSTIIAIFMGYHMSK</sequence>
<organism evidence="7 8">
    <name type="scientific">Halorhabdus tiamatea SARL4B</name>
    <dbReference type="NCBI Taxonomy" id="1033806"/>
    <lineage>
        <taxon>Archaea</taxon>
        <taxon>Methanobacteriati</taxon>
        <taxon>Methanobacteriota</taxon>
        <taxon>Stenosarchaea group</taxon>
        <taxon>Halobacteria</taxon>
        <taxon>Halobacteriales</taxon>
        <taxon>Haloarculaceae</taxon>
        <taxon>Halorhabdus</taxon>
    </lineage>
</organism>
<feature type="domain" description="O-antigen ligase-related" evidence="6">
    <location>
        <begin position="209"/>
        <end position="329"/>
    </location>
</feature>
<dbReference type="Pfam" id="PF04932">
    <property type="entry name" value="Wzy_C"/>
    <property type="match status" value="1"/>
</dbReference>
<dbReference type="EMBL" id="AFNT02000034">
    <property type="protein sequence ID" value="ERJ05406.1"/>
    <property type="molecule type" value="Genomic_DNA"/>
</dbReference>
<dbReference type="PANTHER" id="PTHR37422:SF13">
    <property type="entry name" value="LIPOPOLYSACCHARIDE BIOSYNTHESIS PROTEIN PA4999-RELATED"/>
    <property type="match status" value="1"/>
</dbReference>
<feature type="transmembrane region" description="Helical" evidence="5">
    <location>
        <begin position="44"/>
        <end position="61"/>
    </location>
</feature>
<evidence type="ECO:0000256" key="5">
    <source>
        <dbReference type="SAM" id="Phobius"/>
    </source>
</evidence>
<evidence type="ECO:0000256" key="2">
    <source>
        <dbReference type="ARBA" id="ARBA00022692"/>
    </source>
</evidence>
<feature type="non-terminal residue" evidence="7">
    <location>
        <position position="1"/>
    </location>
</feature>
<dbReference type="GO" id="GO:0016020">
    <property type="term" value="C:membrane"/>
    <property type="evidence" value="ECO:0007669"/>
    <property type="project" value="UniProtKB-SubCell"/>
</dbReference>
<dbReference type="PANTHER" id="PTHR37422">
    <property type="entry name" value="TEICHURONIC ACID BIOSYNTHESIS PROTEIN TUAE"/>
    <property type="match status" value="1"/>
</dbReference>
<evidence type="ECO:0000313" key="8">
    <source>
        <dbReference type="Proteomes" id="UP000003861"/>
    </source>
</evidence>
<name>U2E064_9EURY</name>
<reference evidence="7 8" key="2">
    <citation type="journal article" date="2013" name="PLoS ONE">
        <title>INDIGO - INtegrated Data Warehouse of MIcrobial GenOmes with Examples from the Red Sea Extremophiles.</title>
        <authorList>
            <person name="Alam I."/>
            <person name="Antunes A."/>
            <person name="Kamau A.A."/>
            <person name="Ba Alawi W."/>
            <person name="Kalkatawi M."/>
            <person name="Stingl U."/>
            <person name="Bajic V.B."/>
        </authorList>
    </citation>
    <scope>NUCLEOTIDE SEQUENCE [LARGE SCALE GENOMIC DNA]</scope>
    <source>
        <strain evidence="7 8">SARL4B</strain>
    </source>
</reference>
<dbReference type="RefSeq" id="WP_021029641.1">
    <property type="nucleotide sequence ID" value="NZ_AFNT02000034.1"/>
</dbReference>
<keyword evidence="4 5" id="KW-0472">Membrane</keyword>
<evidence type="ECO:0000259" key="6">
    <source>
        <dbReference type="Pfam" id="PF04932"/>
    </source>
</evidence>
<feature type="transmembrane region" description="Helical" evidence="5">
    <location>
        <begin position="73"/>
        <end position="95"/>
    </location>
</feature>
<keyword evidence="3 5" id="KW-1133">Transmembrane helix</keyword>
<evidence type="ECO:0000313" key="7">
    <source>
        <dbReference type="EMBL" id="ERJ05406.1"/>
    </source>
</evidence>
<feature type="transmembrane region" description="Helical" evidence="5">
    <location>
        <begin position="221"/>
        <end position="238"/>
    </location>
</feature>
<comment type="subcellular location">
    <subcellularLocation>
        <location evidence="1">Membrane</location>
        <topology evidence="1">Multi-pass membrane protein</topology>
    </subcellularLocation>
</comment>
<feature type="transmembrane region" description="Helical" evidence="5">
    <location>
        <begin position="345"/>
        <end position="362"/>
    </location>
</feature>
<protein>
    <submittedName>
        <fullName evidence="7">O-antigen polymerase protein</fullName>
    </submittedName>
</protein>
<feature type="transmembrane region" description="Helical" evidence="5">
    <location>
        <begin position="21"/>
        <end position="38"/>
    </location>
</feature>
<evidence type="ECO:0000256" key="1">
    <source>
        <dbReference type="ARBA" id="ARBA00004141"/>
    </source>
</evidence>
<dbReference type="AlphaFoldDB" id="U2E064"/>
<dbReference type="eggNOG" id="arCOG08190">
    <property type="taxonomic scope" value="Archaea"/>
</dbReference>
<dbReference type="Proteomes" id="UP000003861">
    <property type="component" value="Unassembled WGS sequence"/>
</dbReference>
<proteinExistence type="predicted"/>
<comment type="caution">
    <text evidence="7">The sequence shown here is derived from an EMBL/GenBank/DDBJ whole genome shotgun (WGS) entry which is preliminary data.</text>
</comment>
<evidence type="ECO:0000256" key="3">
    <source>
        <dbReference type="ARBA" id="ARBA00022989"/>
    </source>
</evidence>
<dbReference type="InterPro" id="IPR007016">
    <property type="entry name" value="O-antigen_ligase-rel_domated"/>
</dbReference>
<feature type="transmembrane region" description="Helical" evidence="5">
    <location>
        <begin position="101"/>
        <end position="121"/>
    </location>
</feature>
<dbReference type="InterPro" id="IPR051533">
    <property type="entry name" value="WaaL-like"/>
</dbReference>
<keyword evidence="2 5" id="KW-0812">Transmembrane</keyword>
<feature type="transmembrane region" description="Helical" evidence="5">
    <location>
        <begin position="317"/>
        <end position="338"/>
    </location>
</feature>
<evidence type="ECO:0000256" key="4">
    <source>
        <dbReference type="ARBA" id="ARBA00023136"/>
    </source>
</evidence>
<accession>U2E064</accession>
<feature type="transmembrane region" description="Helical" evidence="5">
    <location>
        <begin position="133"/>
        <end position="160"/>
    </location>
</feature>
<feature type="transmembrane region" description="Helical" evidence="5">
    <location>
        <begin position="243"/>
        <end position="265"/>
    </location>
</feature>
<reference evidence="7 8" key="1">
    <citation type="journal article" date="2011" name="J. Bacteriol.">
        <title>Genome sequence of Halorhabdus tiamatea, the first archaeon isolated from a deep-sea anoxic brine lake.</title>
        <authorList>
            <person name="Antunes A."/>
            <person name="Alam I."/>
            <person name="Bajic V.B."/>
            <person name="Stingl U."/>
        </authorList>
    </citation>
    <scope>NUCLEOTIDE SEQUENCE [LARGE SCALE GENOMIC DNA]</scope>
    <source>
        <strain evidence="7 8">SARL4B</strain>
    </source>
</reference>